<keyword evidence="4" id="KW-0592">Phosphate transport</keyword>
<evidence type="ECO:0000256" key="2">
    <source>
        <dbReference type="ARBA" id="ARBA00022448"/>
    </source>
</evidence>
<reference evidence="6 7" key="1">
    <citation type="journal article" date="2016" name="Nat. Commun.">
        <title>Thousands of microbial genomes shed light on interconnected biogeochemical processes in an aquifer system.</title>
        <authorList>
            <person name="Anantharaman K."/>
            <person name="Brown C.T."/>
            <person name="Hug L.A."/>
            <person name="Sharon I."/>
            <person name="Castelle C.J."/>
            <person name="Probst A.J."/>
            <person name="Thomas B.C."/>
            <person name="Singh A."/>
            <person name="Wilkins M.J."/>
            <person name="Karaoz U."/>
            <person name="Brodie E.L."/>
            <person name="Williams K.H."/>
            <person name="Hubbard S.S."/>
            <person name="Banfield J.F."/>
        </authorList>
    </citation>
    <scope>NUCLEOTIDE SEQUENCE [LARGE SCALE GENOMIC DNA]</scope>
</reference>
<evidence type="ECO:0000313" key="7">
    <source>
        <dbReference type="Proteomes" id="UP000176609"/>
    </source>
</evidence>
<name>A0A1F6AR10_9BACT</name>
<dbReference type="InterPro" id="IPR050811">
    <property type="entry name" value="Phosphate_ABC_transporter"/>
</dbReference>
<dbReference type="NCBIfam" id="TIGR02136">
    <property type="entry name" value="ptsS_2"/>
    <property type="match status" value="1"/>
</dbReference>
<evidence type="ECO:0000256" key="4">
    <source>
        <dbReference type="RuleBase" id="RU367119"/>
    </source>
</evidence>
<protein>
    <recommendedName>
        <fullName evidence="4">Phosphate-binding protein</fullName>
    </recommendedName>
</protein>
<dbReference type="InterPro" id="IPR024370">
    <property type="entry name" value="PBP_domain"/>
</dbReference>
<dbReference type="CDD" id="cd13653">
    <property type="entry name" value="PBP2_phosphate_like_1"/>
    <property type="match status" value="1"/>
</dbReference>
<evidence type="ECO:0000256" key="3">
    <source>
        <dbReference type="ARBA" id="ARBA00022729"/>
    </source>
</evidence>
<sequence length="265" mass="28980">MSWKAAIFILLFVLFIYVSFTAKPVLPIRLAGSTAFQPFAEKLAEKYMEEHPSITVDVQGGGSAVGIMASQQGIVDIGMADMLSLPHDIDYLERTVVARDGIAVIVNPANKANEISFDQLGKIFSGEINNWKDVSFDNAPIRVISREEGSGTKKSFDQLVLNGKKLTREAMFQDSNGTIRETVRSDPNAIGYISIGYLTSNVKPLLIDGIAATNENVKAGIYKISRPIFLILKANPKDAARKFLNYLLEAEAQKIIASDGLIPVK</sequence>
<gene>
    <name evidence="6" type="ORF">A2960_01655</name>
</gene>
<comment type="caution">
    <text evidence="6">The sequence shown here is derived from an EMBL/GenBank/DDBJ whole genome shotgun (WGS) entry which is preliminary data.</text>
</comment>
<dbReference type="Proteomes" id="UP000176609">
    <property type="component" value="Unassembled WGS sequence"/>
</dbReference>
<dbReference type="AlphaFoldDB" id="A0A1F6AR10"/>
<keyword evidence="2 4" id="KW-0813">Transport</keyword>
<feature type="domain" description="PBP" evidence="5">
    <location>
        <begin position="26"/>
        <end position="250"/>
    </location>
</feature>
<dbReference type="PANTHER" id="PTHR30570:SF1">
    <property type="entry name" value="PHOSPHATE-BINDING PROTEIN PSTS"/>
    <property type="match status" value="1"/>
</dbReference>
<evidence type="ECO:0000256" key="1">
    <source>
        <dbReference type="ARBA" id="ARBA00008725"/>
    </source>
</evidence>
<evidence type="ECO:0000259" key="5">
    <source>
        <dbReference type="Pfam" id="PF12849"/>
    </source>
</evidence>
<dbReference type="GO" id="GO:0042301">
    <property type="term" value="F:phosphate ion binding"/>
    <property type="evidence" value="ECO:0007669"/>
    <property type="project" value="UniProtKB-UniRule"/>
</dbReference>
<organism evidence="6 7">
    <name type="scientific">Candidatus Gottesmanbacteria bacterium RIFCSPLOWO2_01_FULL_39_12b</name>
    <dbReference type="NCBI Taxonomy" id="1798388"/>
    <lineage>
        <taxon>Bacteria</taxon>
        <taxon>Candidatus Gottesmaniibacteriota</taxon>
    </lineage>
</organism>
<dbReference type="Pfam" id="PF12849">
    <property type="entry name" value="PBP_like_2"/>
    <property type="match status" value="1"/>
</dbReference>
<dbReference type="SUPFAM" id="SSF53850">
    <property type="entry name" value="Periplasmic binding protein-like II"/>
    <property type="match status" value="1"/>
</dbReference>
<keyword evidence="3" id="KW-0732">Signal</keyword>
<proteinExistence type="inferred from homology"/>
<dbReference type="EMBL" id="MFJR01000007">
    <property type="protein sequence ID" value="OGG27121.1"/>
    <property type="molecule type" value="Genomic_DNA"/>
</dbReference>
<comment type="similarity">
    <text evidence="1 4">Belongs to the PstS family.</text>
</comment>
<comment type="function">
    <text evidence="4">Involved in the system for phosphate transport across the cytoplasmic membrane.</text>
</comment>
<dbReference type="Gene3D" id="3.40.190.10">
    <property type="entry name" value="Periplasmic binding protein-like II"/>
    <property type="match status" value="2"/>
</dbReference>
<dbReference type="PANTHER" id="PTHR30570">
    <property type="entry name" value="PERIPLASMIC PHOSPHATE BINDING COMPONENT OF PHOSPHATE ABC TRANSPORTER"/>
    <property type="match status" value="1"/>
</dbReference>
<evidence type="ECO:0000313" key="6">
    <source>
        <dbReference type="EMBL" id="OGG27121.1"/>
    </source>
</evidence>
<dbReference type="InterPro" id="IPR011862">
    <property type="entry name" value="Phos-bd"/>
</dbReference>
<dbReference type="GO" id="GO:0006817">
    <property type="term" value="P:phosphate ion transport"/>
    <property type="evidence" value="ECO:0007669"/>
    <property type="project" value="UniProtKB-UniRule"/>
</dbReference>
<accession>A0A1F6AR10</accession>